<keyword evidence="5 6" id="KW-0472">Membrane</keyword>
<dbReference type="PANTHER" id="PTHR33545:SF5">
    <property type="entry name" value="UPF0750 MEMBRANE PROTEIN YITT"/>
    <property type="match status" value="1"/>
</dbReference>
<proteinExistence type="predicted"/>
<reference evidence="7 8" key="1">
    <citation type="submission" date="2021-05" db="EMBL/GenBank/DDBJ databases">
        <title>Novel Bacillus species.</title>
        <authorList>
            <person name="Liu G."/>
        </authorList>
    </citation>
    <scope>NUCLEOTIDE SEQUENCE [LARGE SCALE GENOMIC DNA]</scope>
    <source>
        <strain evidence="7 8">FJAT-49705</strain>
    </source>
</reference>
<evidence type="ECO:0000256" key="6">
    <source>
        <dbReference type="SAM" id="Phobius"/>
    </source>
</evidence>
<evidence type="ECO:0000256" key="4">
    <source>
        <dbReference type="ARBA" id="ARBA00022989"/>
    </source>
</evidence>
<keyword evidence="4 6" id="KW-1133">Transmembrane helix</keyword>
<keyword evidence="8" id="KW-1185">Reference proteome</keyword>
<evidence type="ECO:0000313" key="8">
    <source>
        <dbReference type="Proteomes" id="UP000681027"/>
    </source>
</evidence>
<keyword evidence="2" id="KW-1003">Cell membrane</keyword>
<evidence type="ECO:0000256" key="2">
    <source>
        <dbReference type="ARBA" id="ARBA00022475"/>
    </source>
</evidence>
<name>A0ABS5NRU1_9BACI</name>
<evidence type="ECO:0000256" key="1">
    <source>
        <dbReference type="ARBA" id="ARBA00004651"/>
    </source>
</evidence>
<dbReference type="InterPro" id="IPR051461">
    <property type="entry name" value="UPF0750_membrane"/>
</dbReference>
<protein>
    <submittedName>
        <fullName evidence="7">YitT family protein</fullName>
    </submittedName>
</protein>
<feature type="transmembrane region" description="Helical" evidence="6">
    <location>
        <begin position="95"/>
        <end position="117"/>
    </location>
</feature>
<evidence type="ECO:0000256" key="3">
    <source>
        <dbReference type="ARBA" id="ARBA00022692"/>
    </source>
</evidence>
<dbReference type="PANTHER" id="PTHR33545">
    <property type="entry name" value="UPF0750 MEMBRANE PROTEIN YITT-RELATED"/>
    <property type="match status" value="1"/>
</dbReference>
<feature type="transmembrane region" description="Helical" evidence="6">
    <location>
        <begin position="69"/>
        <end position="89"/>
    </location>
</feature>
<evidence type="ECO:0000313" key="7">
    <source>
        <dbReference type="EMBL" id="MBS4190542.1"/>
    </source>
</evidence>
<evidence type="ECO:0000256" key="5">
    <source>
        <dbReference type="ARBA" id="ARBA00023136"/>
    </source>
</evidence>
<feature type="transmembrane region" description="Helical" evidence="6">
    <location>
        <begin position="36"/>
        <end position="57"/>
    </location>
</feature>
<comment type="caution">
    <text evidence="7">The sequence shown here is derived from an EMBL/GenBank/DDBJ whole genome shotgun (WGS) entry which is preliminary data.</text>
</comment>
<dbReference type="EMBL" id="JAGYPM010000002">
    <property type="protein sequence ID" value="MBS4190542.1"/>
    <property type="molecule type" value="Genomic_DNA"/>
</dbReference>
<feature type="transmembrane region" description="Helical" evidence="6">
    <location>
        <begin position="5"/>
        <end position="24"/>
    </location>
</feature>
<organism evidence="7 8">
    <name type="scientific">Cytobacillus citreus</name>
    <dbReference type="NCBI Taxonomy" id="2833586"/>
    <lineage>
        <taxon>Bacteria</taxon>
        <taxon>Bacillati</taxon>
        <taxon>Bacillota</taxon>
        <taxon>Bacilli</taxon>
        <taxon>Bacillales</taxon>
        <taxon>Bacillaceae</taxon>
        <taxon>Cytobacillus</taxon>
    </lineage>
</organism>
<keyword evidence="3 6" id="KW-0812">Transmembrane</keyword>
<feature type="transmembrane region" description="Helical" evidence="6">
    <location>
        <begin position="129"/>
        <end position="149"/>
    </location>
</feature>
<gene>
    <name evidence="7" type="ORF">KHA94_10140</name>
</gene>
<feature type="transmembrane region" description="Helical" evidence="6">
    <location>
        <begin position="155"/>
        <end position="179"/>
    </location>
</feature>
<sequence length="191" mass="20563">MLQKLVVIFIGSLLLGIGINGFLVPHQLLDGGITGIALIMHYYLDFPTGLCMFLISLPLSFYAWYRERIYFYNSFLGLIVAAAFIDWLAPIRTQFMLPIIPSVILGGTLIGCGGGIMLRYQTSTGGTDLLAQFISNALSINIGVIILLIDGVITAAAYGILGVQVFLFSCLTIAVIGLVTSLITRPIGRGT</sequence>
<comment type="subcellular location">
    <subcellularLocation>
        <location evidence="1">Cell membrane</location>
        <topology evidence="1">Multi-pass membrane protein</topology>
    </subcellularLocation>
</comment>
<dbReference type="Proteomes" id="UP000681027">
    <property type="component" value="Unassembled WGS sequence"/>
</dbReference>
<dbReference type="Pfam" id="PF02588">
    <property type="entry name" value="YitT_membrane"/>
    <property type="match status" value="1"/>
</dbReference>
<accession>A0ABS5NRU1</accession>
<dbReference type="InterPro" id="IPR003740">
    <property type="entry name" value="YitT"/>
</dbReference>